<feature type="transmembrane region" description="Helical" evidence="2">
    <location>
        <begin position="136"/>
        <end position="155"/>
    </location>
</feature>
<keyword evidence="2" id="KW-1133">Transmembrane helix</keyword>
<reference evidence="3" key="1">
    <citation type="submission" date="2020-06" db="EMBL/GenBank/DDBJ databases">
        <authorList>
            <person name="Li T."/>
            <person name="Hu X."/>
            <person name="Zhang T."/>
            <person name="Song X."/>
            <person name="Zhang H."/>
            <person name="Dai N."/>
            <person name="Sheng W."/>
            <person name="Hou X."/>
            <person name="Wei L."/>
        </authorList>
    </citation>
    <scope>NUCLEOTIDE SEQUENCE</scope>
    <source>
        <strain evidence="3">KEN8</strain>
        <tissue evidence="3">Leaf</tissue>
    </source>
</reference>
<keyword evidence="2" id="KW-0812">Transmembrane</keyword>
<dbReference type="InterPro" id="IPR021562">
    <property type="entry name" value="DUF3007"/>
</dbReference>
<dbReference type="Pfam" id="PF11460">
    <property type="entry name" value="DUF3007"/>
    <property type="match status" value="1"/>
</dbReference>
<sequence>MLPQIEFPGFLAKWLDLQVFFKVYKNTSDELKVRLASLHIEVGDALGWHKMYCGKWRRPEIGEDGFFRFLACGARVGKKIELAVGEDRVGAACGGRGCGRLGSISIMGSSAFSLRQSRKRLAQCFLKDTFWIHKEGCLLIGLGVTVAGIGLESGLEYLGVDPLQAGNVVQLVLVLGLTVGWISTYIFRVSNKEMTYAQQLRDYEVKVMEKRLESLTEAEIEALLEQVEEEKRRLAGGEQMK</sequence>
<evidence type="ECO:0000256" key="1">
    <source>
        <dbReference type="SAM" id="Coils"/>
    </source>
</evidence>
<proteinExistence type="predicted"/>
<comment type="caution">
    <text evidence="3">The sequence shown here is derived from an EMBL/GenBank/DDBJ whole genome shotgun (WGS) entry which is preliminary data.</text>
</comment>
<evidence type="ECO:0000313" key="3">
    <source>
        <dbReference type="EMBL" id="KAL0291619.1"/>
    </source>
</evidence>
<keyword evidence="2" id="KW-0472">Membrane</keyword>
<reference evidence="3" key="2">
    <citation type="journal article" date="2024" name="Plant">
        <title>Genomic evolution and insights into agronomic trait innovations of Sesamum species.</title>
        <authorList>
            <person name="Miao H."/>
            <person name="Wang L."/>
            <person name="Qu L."/>
            <person name="Liu H."/>
            <person name="Sun Y."/>
            <person name="Le M."/>
            <person name="Wang Q."/>
            <person name="Wei S."/>
            <person name="Zheng Y."/>
            <person name="Lin W."/>
            <person name="Duan Y."/>
            <person name="Cao H."/>
            <person name="Xiong S."/>
            <person name="Wang X."/>
            <person name="Wei L."/>
            <person name="Li C."/>
            <person name="Ma Q."/>
            <person name="Ju M."/>
            <person name="Zhao R."/>
            <person name="Li G."/>
            <person name="Mu C."/>
            <person name="Tian Q."/>
            <person name="Mei H."/>
            <person name="Zhang T."/>
            <person name="Gao T."/>
            <person name="Zhang H."/>
        </authorList>
    </citation>
    <scope>NUCLEOTIDE SEQUENCE</scope>
    <source>
        <strain evidence="3">KEN8</strain>
    </source>
</reference>
<keyword evidence="1" id="KW-0175">Coiled coil</keyword>
<name>A0AAW2JBD9_9LAMI</name>
<feature type="transmembrane region" description="Helical" evidence="2">
    <location>
        <begin position="167"/>
        <end position="187"/>
    </location>
</feature>
<accession>A0AAW2JBD9</accession>
<feature type="coiled-coil region" evidence="1">
    <location>
        <begin position="213"/>
        <end position="240"/>
    </location>
</feature>
<organism evidence="3">
    <name type="scientific">Sesamum calycinum</name>
    <dbReference type="NCBI Taxonomy" id="2727403"/>
    <lineage>
        <taxon>Eukaryota</taxon>
        <taxon>Viridiplantae</taxon>
        <taxon>Streptophyta</taxon>
        <taxon>Embryophyta</taxon>
        <taxon>Tracheophyta</taxon>
        <taxon>Spermatophyta</taxon>
        <taxon>Magnoliopsida</taxon>
        <taxon>eudicotyledons</taxon>
        <taxon>Gunneridae</taxon>
        <taxon>Pentapetalae</taxon>
        <taxon>asterids</taxon>
        <taxon>lamiids</taxon>
        <taxon>Lamiales</taxon>
        <taxon>Pedaliaceae</taxon>
        <taxon>Sesamum</taxon>
    </lineage>
</organism>
<evidence type="ECO:0000256" key="2">
    <source>
        <dbReference type="SAM" id="Phobius"/>
    </source>
</evidence>
<protein>
    <submittedName>
        <fullName evidence="3">Uncharacterized protein</fullName>
    </submittedName>
</protein>
<dbReference type="PANTHER" id="PTHR35734:SF1">
    <property type="entry name" value="OS01G0805200 PROTEIN"/>
    <property type="match status" value="1"/>
</dbReference>
<gene>
    <name evidence="3" type="ORF">Scaly_2629000</name>
</gene>
<dbReference type="PANTHER" id="PTHR35734">
    <property type="entry name" value="OS01G0805200 PROTEIN"/>
    <property type="match status" value="1"/>
</dbReference>
<dbReference type="AlphaFoldDB" id="A0AAW2JBD9"/>
<dbReference type="EMBL" id="JACGWM010001563">
    <property type="protein sequence ID" value="KAL0291619.1"/>
    <property type="molecule type" value="Genomic_DNA"/>
</dbReference>